<evidence type="ECO:0000256" key="1">
    <source>
        <dbReference type="SAM" id="Phobius"/>
    </source>
</evidence>
<organism evidence="2">
    <name type="scientific">Tetramorium bicarinatum</name>
    <name type="common">Tramp ant</name>
    <dbReference type="NCBI Taxonomy" id="219812"/>
    <lineage>
        <taxon>Eukaryota</taxon>
        <taxon>Metazoa</taxon>
        <taxon>Ecdysozoa</taxon>
        <taxon>Arthropoda</taxon>
        <taxon>Hexapoda</taxon>
        <taxon>Insecta</taxon>
        <taxon>Pterygota</taxon>
        <taxon>Neoptera</taxon>
        <taxon>Endopterygota</taxon>
        <taxon>Hymenoptera</taxon>
        <taxon>Apocrita</taxon>
        <taxon>Aculeata</taxon>
        <taxon>Formicoidea</taxon>
        <taxon>Formicidae</taxon>
        <taxon>Myrmicinae</taxon>
        <taxon>Tetramorium</taxon>
    </lineage>
</organism>
<keyword evidence="1" id="KW-0812">Transmembrane</keyword>
<name>A0A6M6RIV0_TETBN</name>
<sequence precursor="true">MEKNRTTTFSVYLMIILFLISTFITMVITEANIIRVPCRAGYIEVNGVCREVFTG</sequence>
<protein>
    <submittedName>
        <fullName evidence="2">U17-MYRTX-Tb1d</fullName>
    </submittedName>
</protein>
<reference evidence="2" key="1">
    <citation type="journal article" date="2018" name="J. Proteome Res.">
        <title>Deciphering the Molecular Diversity of an Ant Venom Peptidome through a Venomics Approach.</title>
        <authorList>
            <person name="Touchard A."/>
            <person name="Tene N."/>
            <person name="Song P.C.T."/>
            <person name="Lefranc B."/>
            <person name="Leprince J."/>
            <person name="Treilhou M."/>
            <person name="Bonnafe E."/>
        </authorList>
    </citation>
    <scope>NUCLEOTIDE SEQUENCE</scope>
</reference>
<reference evidence="2" key="2">
    <citation type="submission" date="2019-09" db="EMBL/GenBank/DDBJ databases">
        <authorList>
            <person name="Bonnafe E."/>
            <person name="Touchard A."/>
            <person name="Tene N."/>
            <person name="Treilhou M."/>
        </authorList>
    </citation>
    <scope>NUCLEOTIDE SEQUENCE</scope>
</reference>
<dbReference type="AlphaFoldDB" id="A0A6M6RIV0"/>
<keyword evidence="1" id="KW-1133">Transmembrane helix</keyword>
<proteinExistence type="evidence at transcript level"/>
<dbReference type="GO" id="GO:0005576">
    <property type="term" value="C:extracellular region"/>
    <property type="evidence" value="ECO:0000314"/>
    <property type="project" value="UniProtKB"/>
</dbReference>
<dbReference type="EMBL" id="MN450160">
    <property type="protein sequence ID" value="QJZ31627.1"/>
    <property type="molecule type" value="mRNA"/>
</dbReference>
<keyword evidence="1" id="KW-0472">Membrane</keyword>
<accession>A0A6M6RIV0</accession>
<evidence type="ECO:0000313" key="2">
    <source>
        <dbReference type="EMBL" id="QJZ31627.1"/>
    </source>
</evidence>
<feature type="transmembrane region" description="Helical" evidence="1">
    <location>
        <begin position="9"/>
        <end position="28"/>
    </location>
</feature>